<evidence type="ECO:0000313" key="1">
    <source>
        <dbReference type="EMBL" id="KAF2295899.1"/>
    </source>
</evidence>
<reference evidence="1 2" key="1">
    <citation type="journal article" date="2020" name="Mol. Plant">
        <title>The Chromosome-Based Rubber Tree Genome Provides New Insights into Spurge Genome Evolution and Rubber Biosynthesis.</title>
        <authorList>
            <person name="Liu J."/>
            <person name="Shi C."/>
            <person name="Shi C.C."/>
            <person name="Li W."/>
            <person name="Zhang Q.J."/>
            <person name="Zhang Y."/>
            <person name="Li K."/>
            <person name="Lu H.F."/>
            <person name="Shi C."/>
            <person name="Zhu S.T."/>
            <person name="Xiao Z.Y."/>
            <person name="Nan H."/>
            <person name="Yue Y."/>
            <person name="Zhu X.G."/>
            <person name="Wu Y."/>
            <person name="Hong X.N."/>
            <person name="Fan G.Y."/>
            <person name="Tong Y."/>
            <person name="Zhang D."/>
            <person name="Mao C.L."/>
            <person name="Liu Y.L."/>
            <person name="Hao S.J."/>
            <person name="Liu W.Q."/>
            <person name="Lv M.Q."/>
            <person name="Zhang H.B."/>
            <person name="Liu Y."/>
            <person name="Hu-Tang G.R."/>
            <person name="Wang J.P."/>
            <person name="Wang J.H."/>
            <person name="Sun Y.H."/>
            <person name="Ni S.B."/>
            <person name="Chen W.B."/>
            <person name="Zhang X.C."/>
            <person name="Jiao Y.N."/>
            <person name="Eichler E.E."/>
            <person name="Li G.H."/>
            <person name="Liu X."/>
            <person name="Gao L.Z."/>
        </authorList>
    </citation>
    <scope>NUCLEOTIDE SEQUENCE [LARGE SCALE GENOMIC DNA]</scope>
    <source>
        <strain evidence="2">cv. GT1</strain>
        <tissue evidence="1">Leaf</tissue>
    </source>
</reference>
<gene>
    <name evidence="1" type="ORF">GH714_035004</name>
</gene>
<organism evidence="1 2">
    <name type="scientific">Hevea brasiliensis</name>
    <name type="common">Para rubber tree</name>
    <name type="synonym">Siphonia brasiliensis</name>
    <dbReference type="NCBI Taxonomy" id="3981"/>
    <lineage>
        <taxon>Eukaryota</taxon>
        <taxon>Viridiplantae</taxon>
        <taxon>Streptophyta</taxon>
        <taxon>Embryophyta</taxon>
        <taxon>Tracheophyta</taxon>
        <taxon>Spermatophyta</taxon>
        <taxon>Magnoliopsida</taxon>
        <taxon>eudicotyledons</taxon>
        <taxon>Gunneridae</taxon>
        <taxon>Pentapetalae</taxon>
        <taxon>rosids</taxon>
        <taxon>fabids</taxon>
        <taxon>Malpighiales</taxon>
        <taxon>Euphorbiaceae</taxon>
        <taxon>Crotonoideae</taxon>
        <taxon>Micrandreae</taxon>
        <taxon>Hevea</taxon>
    </lineage>
</organism>
<dbReference type="Proteomes" id="UP000467840">
    <property type="component" value="Chromosome 7"/>
</dbReference>
<evidence type="ECO:0000313" key="2">
    <source>
        <dbReference type="Proteomes" id="UP000467840"/>
    </source>
</evidence>
<comment type="caution">
    <text evidence="1">The sequence shown here is derived from an EMBL/GenBank/DDBJ whole genome shotgun (WGS) entry which is preliminary data.</text>
</comment>
<protein>
    <submittedName>
        <fullName evidence="1">Uncharacterized protein</fullName>
    </submittedName>
</protein>
<proteinExistence type="predicted"/>
<sequence length="166" mass="18085">MEEDAEKSGFQKDSTVVGKVIDVKEEDLFSTSGIGRVKVDVSKPLRRVVEVPIGIVSNVEVMTGVEAAPQVVLDGMHFFMGLSIPVQHHQGCLKKVSHMPKCGQNGKLWDKNGLWVEGEANVTAVVLDYYSSLFSSSTPTGIKGVVDAIDANTYELLAFPFIEMKL</sequence>
<accession>A0A6A6L8F0</accession>
<dbReference type="AlphaFoldDB" id="A0A6A6L8F0"/>
<name>A0A6A6L8F0_HEVBR</name>
<keyword evidence="2" id="KW-1185">Reference proteome</keyword>
<dbReference type="EMBL" id="JAAGAX010000013">
    <property type="protein sequence ID" value="KAF2295899.1"/>
    <property type="molecule type" value="Genomic_DNA"/>
</dbReference>